<dbReference type="Proteomes" id="UP000649617">
    <property type="component" value="Unassembled WGS sequence"/>
</dbReference>
<feature type="domain" description="Glycosyl transferase CAP10" evidence="3">
    <location>
        <begin position="245"/>
        <end position="518"/>
    </location>
</feature>
<comment type="similarity">
    <text evidence="1">Belongs to the glycosyltransferase 90 family.</text>
</comment>
<dbReference type="OrthoDB" id="406731at2759"/>
<reference evidence="4" key="1">
    <citation type="submission" date="2021-02" db="EMBL/GenBank/DDBJ databases">
        <authorList>
            <person name="Dougan E. K."/>
            <person name="Rhodes N."/>
            <person name="Thang M."/>
            <person name="Chan C."/>
        </authorList>
    </citation>
    <scope>NUCLEOTIDE SEQUENCE</scope>
</reference>
<proteinExistence type="inferred from homology"/>
<dbReference type="PANTHER" id="PTHR12203:SF35">
    <property type="entry name" value="PROTEIN O-GLUCOSYLTRANSFERASE 1"/>
    <property type="match status" value="1"/>
</dbReference>
<organism evidence="4 5">
    <name type="scientific">Symbiodinium pilosum</name>
    <name type="common">Dinoflagellate</name>
    <dbReference type="NCBI Taxonomy" id="2952"/>
    <lineage>
        <taxon>Eukaryota</taxon>
        <taxon>Sar</taxon>
        <taxon>Alveolata</taxon>
        <taxon>Dinophyceae</taxon>
        <taxon>Suessiales</taxon>
        <taxon>Symbiodiniaceae</taxon>
        <taxon>Symbiodinium</taxon>
    </lineage>
</organism>
<evidence type="ECO:0000313" key="5">
    <source>
        <dbReference type="Proteomes" id="UP000649617"/>
    </source>
</evidence>
<comment type="caution">
    <text evidence="4">The sequence shown here is derived from an EMBL/GenBank/DDBJ whole genome shotgun (WGS) entry which is preliminary data.</text>
</comment>
<keyword evidence="5" id="KW-1185">Reference proteome</keyword>
<sequence length="520" mass="58965">MDEPGNGLCWYNSDRSFHRCCVEEDPGCWIGSWATEQLCCYPLTERHRKCFNAIEGRVEIKLGRIRGLLAEVQATGLQEEAASLMRHSYAYEALLAQPLAVWAWACSVPDSPLIWSDNCECCEPAESHCRDQALRPQENQIWTEFAECCFPVYSRKTLLPMDAFLRESISSDLQALRPQSDSIRKDGPKLLWDLGKGHAARGCLLSVHENGTVTSCSESHACHEFDCSYLRAVLLALKVIQSTNPLPALDFILSAADETVENPFPEAPVFTRVGTRWTATVALPAEWQLHPAQCQRTLNEGMFATEKFKWEDREAVLIWRGTYSNLWAKDCKAARAAKDGAAMEECVRLPPGQVRWPVWNFTTWLQLPRGRLVWLSRFVPFIDARFVASSLLPPMEASLEMFLQDEKLFAPRMEPLAFGQYKYQIAMEGNSAADRLSWQLFLGSVVLIPDQPWQVMSPLNMLQPWVHFVPVSYDLSDLVDRLLWLISHDAEAKVIAQNGLAFAHRQAHSFHQLSVRSFAT</sequence>
<dbReference type="EMBL" id="CAJNIZ010000991">
    <property type="protein sequence ID" value="CAE7180104.1"/>
    <property type="molecule type" value="Genomic_DNA"/>
</dbReference>
<protein>
    <submittedName>
        <fullName evidence="4">Poglut2 protein</fullName>
    </submittedName>
</protein>
<dbReference type="GO" id="GO:0016740">
    <property type="term" value="F:transferase activity"/>
    <property type="evidence" value="ECO:0007669"/>
    <property type="project" value="UniProtKB-KW"/>
</dbReference>
<gene>
    <name evidence="4" type="primary">Poglut2</name>
    <name evidence="4" type="ORF">SPIL2461_LOCUS1030</name>
</gene>
<evidence type="ECO:0000313" key="4">
    <source>
        <dbReference type="EMBL" id="CAE7180104.1"/>
    </source>
</evidence>
<dbReference type="InterPro" id="IPR051091">
    <property type="entry name" value="O-Glucosyltr/Glycosyltrsf_90"/>
</dbReference>
<evidence type="ECO:0000256" key="1">
    <source>
        <dbReference type="ARBA" id="ARBA00010118"/>
    </source>
</evidence>
<dbReference type="SMART" id="SM00672">
    <property type="entry name" value="CAP10"/>
    <property type="match status" value="1"/>
</dbReference>
<dbReference type="AlphaFoldDB" id="A0A812IXQ7"/>
<name>A0A812IXQ7_SYMPI</name>
<dbReference type="PANTHER" id="PTHR12203">
    <property type="entry name" value="KDEL LYS-ASP-GLU-LEU CONTAINING - RELATED"/>
    <property type="match status" value="1"/>
</dbReference>
<evidence type="ECO:0000259" key="3">
    <source>
        <dbReference type="SMART" id="SM00672"/>
    </source>
</evidence>
<accession>A0A812IXQ7</accession>
<dbReference type="Pfam" id="PF05686">
    <property type="entry name" value="Glyco_transf_90"/>
    <property type="match status" value="1"/>
</dbReference>
<evidence type="ECO:0000256" key="2">
    <source>
        <dbReference type="ARBA" id="ARBA00022679"/>
    </source>
</evidence>
<dbReference type="InterPro" id="IPR006598">
    <property type="entry name" value="CAP10"/>
</dbReference>
<keyword evidence="2" id="KW-0808">Transferase</keyword>